<dbReference type="Gene3D" id="1.10.510.10">
    <property type="entry name" value="Transferase(Phosphotransferase) domain 1"/>
    <property type="match status" value="1"/>
</dbReference>
<dbReference type="InterPro" id="IPR045379">
    <property type="entry name" value="Crinkler_N"/>
</dbReference>
<dbReference type="InterPro" id="IPR008266">
    <property type="entry name" value="Tyr_kinase_AS"/>
</dbReference>
<dbReference type="EMBL" id="JABBWG010000021">
    <property type="protein sequence ID" value="KAG1814235.1"/>
    <property type="molecule type" value="Genomic_DNA"/>
</dbReference>
<comment type="subcellular location">
    <subcellularLocation>
        <location evidence="1">Host cell</location>
    </subcellularLocation>
    <subcellularLocation>
        <location evidence="2">Secreted</location>
    </subcellularLocation>
</comment>
<evidence type="ECO:0000256" key="1">
    <source>
        <dbReference type="ARBA" id="ARBA00004340"/>
    </source>
</evidence>
<evidence type="ECO:0000256" key="2">
    <source>
        <dbReference type="ARBA" id="ARBA00004613"/>
    </source>
</evidence>
<keyword evidence="3" id="KW-0964">Secreted</keyword>
<dbReference type="OrthoDB" id="4062651at2759"/>
<dbReference type="SUPFAM" id="SSF56112">
    <property type="entry name" value="Protein kinase-like (PK-like)"/>
    <property type="match status" value="1"/>
</dbReference>
<dbReference type="GO" id="GO:0004672">
    <property type="term" value="F:protein kinase activity"/>
    <property type="evidence" value="ECO:0007669"/>
    <property type="project" value="InterPro"/>
</dbReference>
<name>A0A9P7JCE0_9AGAM</name>
<dbReference type="InterPro" id="IPR011009">
    <property type="entry name" value="Kinase-like_dom_sf"/>
</dbReference>
<dbReference type="Pfam" id="PF20147">
    <property type="entry name" value="Crinkler"/>
    <property type="match status" value="1"/>
</dbReference>
<comment type="caution">
    <text evidence="5">The sequence shown here is derived from an EMBL/GenBank/DDBJ whole genome shotgun (WGS) entry which is preliminary data.</text>
</comment>
<feature type="domain" description="Crinkler effector protein N-terminal" evidence="4">
    <location>
        <begin position="86"/>
        <end position="149"/>
    </location>
</feature>
<protein>
    <recommendedName>
        <fullName evidence="4">Crinkler effector protein N-terminal domain-containing protein</fullName>
    </recommendedName>
</protein>
<sequence>MESYFTLNCLILGDDPSCIFSVKINEFDGVDACRLKLWKVDINPEKEKLDLPHDANQLKPLTRLLRVAIIRPEDGHLHIFVQPPTIELNCLVLGDDPSHIFSVEIVKTKAVGHMREAIKEEKIYSLCDVAADTLQPWKTTVKTLSDNELTMALSAVMPNFFTNEADRASKSHEILQEHDIDLSPIRVKYTTYNTDDDKQYRYFRPAIAQVTNEIGSTEAEPHMQALSCYIHSTSSFAKDNPAFRFPCIVVTLFGKFAVFDNSRCTDHDLNRAVHRLLSRCLEHPSKHAGDFDCFYHHTDTKMRTMVARHVRALRKALQSLSECYKSMLSSTTSLCPDPHLKFLDSEFPDPRFPYPYSYTCMETSSTCHFTYCHQIDTTKPLFSVKTTDGITLCVKFVRRYSKEAHQRCASGGFAPVLHGFEKLPGGWYMIVMEMITEDYCRLWELFAPYPHHDAIATVLRSLHLEGYVHGDIRKVNIMVKRDLSPGFKLMDFDWSGVIGEVQYPMNVFRGKHLWRPDGAEDGRLILVEHDIQTLHAMFPGRTFI</sequence>
<keyword evidence="6" id="KW-1185">Reference proteome</keyword>
<dbReference type="GeneID" id="64636440"/>
<reference evidence="5" key="1">
    <citation type="journal article" date="2020" name="New Phytol.">
        <title>Comparative genomics reveals dynamic genome evolution in host specialist ectomycorrhizal fungi.</title>
        <authorList>
            <person name="Lofgren L.A."/>
            <person name="Nguyen N.H."/>
            <person name="Vilgalys R."/>
            <person name="Ruytinx J."/>
            <person name="Liao H.L."/>
            <person name="Branco S."/>
            <person name="Kuo A."/>
            <person name="LaButti K."/>
            <person name="Lipzen A."/>
            <person name="Andreopoulos W."/>
            <person name="Pangilinan J."/>
            <person name="Riley R."/>
            <person name="Hundley H."/>
            <person name="Na H."/>
            <person name="Barry K."/>
            <person name="Grigoriev I.V."/>
            <person name="Stajich J.E."/>
            <person name="Kennedy P.G."/>
        </authorList>
    </citation>
    <scope>NUCLEOTIDE SEQUENCE</scope>
    <source>
        <strain evidence="5">MN1</strain>
    </source>
</reference>
<gene>
    <name evidence="5" type="ORF">BJ212DRAFT_1588298</name>
</gene>
<dbReference type="Proteomes" id="UP000807769">
    <property type="component" value="Unassembled WGS sequence"/>
</dbReference>
<evidence type="ECO:0000259" key="4">
    <source>
        <dbReference type="Pfam" id="PF20147"/>
    </source>
</evidence>
<dbReference type="GO" id="GO:0043657">
    <property type="term" value="C:host cell"/>
    <property type="evidence" value="ECO:0007669"/>
    <property type="project" value="UniProtKB-SubCell"/>
</dbReference>
<dbReference type="GO" id="GO:0005576">
    <property type="term" value="C:extracellular region"/>
    <property type="evidence" value="ECO:0007669"/>
    <property type="project" value="UniProtKB-SubCell"/>
</dbReference>
<dbReference type="RefSeq" id="XP_041191696.1">
    <property type="nucleotide sequence ID" value="XM_041342424.1"/>
</dbReference>
<dbReference type="PROSITE" id="PS00109">
    <property type="entry name" value="PROTEIN_KINASE_TYR"/>
    <property type="match status" value="1"/>
</dbReference>
<accession>A0A9P7JCE0</accession>
<evidence type="ECO:0000256" key="3">
    <source>
        <dbReference type="ARBA" id="ARBA00022525"/>
    </source>
</evidence>
<dbReference type="AlphaFoldDB" id="A0A9P7JCE0"/>
<evidence type="ECO:0000313" key="5">
    <source>
        <dbReference type="EMBL" id="KAG1814235.1"/>
    </source>
</evidence>
<organism evidence="5 6">
    <name type="scientific">Suillus subaureus</name>
    <dbReference type="NCBI Taxonomy" id="48587"/>
    <lineage>
        <taxon>Eukaryota</taxon>
        <taxon>Fungi</taxon>
        <taxon>Dikarya</taxon>
        <taxon>Basidiomycota</taxon>
        <taxon>Agaricomycotina</taxon>
        <taxon>Agaricomycetes</taxon>
        <taxon>Agaricomycetidae</taxon>
        <taxon>Boletales</taxon>
        <taxon>Suillineae</taxon>
        <taxon>Suillaceae</taxon>
        <taxon>Suillus</taxon>
    </lineage>
</organism>
<evidence type="ECO:0000313" key="6">
    <source>
        <dbReference type="Proteomes" id="UP000807769"/>
    </source>
</evidence>
<proteinExistence type="predicted"/>